<dbReference type="InterPro" id="IPR007554">
    <property type="entry name" value="Glycerophosphate_synth"/>
</dbReference>
<evidence type="ECO:0000313" key="1">
    <source>
        <dbReference type="EMBL" id="GKI20022.1"/>
    </source>
</evidence>
<dbReference type="InterPro" id="IPR016886">
    <property type="entry name" value="UCP028458_glyceroPtfrase"/>
</dbReference>
<dbReference type="EMBL" id="BQOL01000002">
    <property type="protein sequence ID" value="GKI20022.1"/>
    <property type="molecule type" value="Genomic_DNA"/>
</dbReference>
<organism evidence="1 3">
    <name type="scientific">Alistipes finegoldii</name>
    <dbReference type="NCBI Taxonomy" id="214856"/>
    <lineage>
        <taxon>Bacteria</taxon>
        <taxon>Pseudomonadati</taxon>
        <taxon>Bacteroidota</taxon>
        <taxon>Bacteroidia</taxon>
        <taxon>Bacteroidales</taxon>
        <taxon>Rikenellaceae</taxon>
        <taxon>Alistipes</taxon>
    </lineage>
</organism>
<dbReference type="SUPFAM" id="SSF53756">
    <property type="entry name" value="UDP-Glycosyltransferase/glycogen phosphorylase"/>
    <property type="match status" value="1"/>
</dbReference>
<proteinExistence type="predicted"/>
<accession>A0AA37NSD4</accession>
<dbReference type="GO" id="GO:0016020">
    <property type="term" value="C:membrane"/>
    <property type="evidence" value="ECO:0007669"/>
    <property type="project" value="InterPro"/>
</dbReference>
<dbReference type="AlphaFoldDB" id="A0AA37NSD4"/>
<comment type="caution">
    <text evidence="1">The sequence shown here is derived from an EMBL/GenBank/DDBJ whole genome shotgun (WGS) entry which is preliminary data.</text>
</comment>
<reference evidence="1" key="1">
    <citation type="submission" date="2022-01" db="EMBL/GenBank/DDBJ databases">
        <title>Novel bile acid biosynthetic pathways are enriched in the microbiome of centenarians.</title>
        <authorList>
            <person name="Sato Y."/>
            <person name="Atarashi K."/>
            <person name="Plichta R.D."/>
            <person name="Arai Y."/>
            <person name="Sasajima S."/>
            <person name="Kearney M.S."/>
            <person name="Suda W."/>
            <person name="Takeshita K."/>
            <person name="Sasaki T."/>
            <person name="Okamoto S."/>
            <person name="Skelly N.A."/>
            <person name="Okamura Y."/>
            <person name="Vlamakis H."/>
            <person name="Li Y."/>
            <person name="Tanoue T."/>
            <person name="Takei H."/>
            <person name="Nittono H."/>
            <person name="Narushima S."/>
            <person name="Irie J."/>
            <person name="Itoh H."/>
            <person name="Moriya K."/>
            <person name="Sugiura Y."/>
            <person name="Suematsu M."/>
            <person name="Moritoki N."/>
            <person name="Shibata S."/>
            <person name="Littman R.D."/>
            <person name="Fischbach A.M."/>
            <person name="Uwamino Y."/>
            <person name="Inoue T."/>
            <person name="Honda A."/>
            <person name="Hattori M."/>
            <person name="Murai T."/>
            <person name="Xavier J.R."/>
            <person name="Hirose N."/>
            <person name="Honda K."/>
        </authorList>
    </citation>
    <scope>NUCLEOTIDE SEQUENCE</scope>
    <source>
        <strain evidence="1">CE91-St16</strain>
    </source>
</reference>
<dbReference type="Proteomes" id="UP001181347">
    <property type="component" value="Unassembled WGS sequence"/>
</dbReference>
<name>A0AA37NSD4_9BACT</name>
<sequence length="355" mass="41532">MEPKKYLLFVTLPYAYSILRPLEHEIRRRGDSAAWFIEADCPVALEEGEVHLKTIREAVDYNPVAVFAPGNYIPDFFPGVKVALFHGYAIQKRIEAVDDHFTVRGWFDIYCTQGPSSTPYFKELERQYGFFRVYETGWPKADTYFSPETQLRPRNDRPVILYPPTFTRNVCSAPHLMKEIELLAKTKPWDWIITFHPKLTDPDIIAGYKRIAAENDNVTFFEGPDKMPLLQRADAMLCDSSSIILEFMFLDKPVVTFRNSHPGPHLIDVDRPEKVGPALERALSRPEELMREIRAYTMHHEPHRDCRCSARVLDAVDDYIARGHAGLKRKPLNLIRKWKLRRQMRYYPLLEMFRR</sequence>
<dbReference type="RefSeq" id="WP_022043824.1">
    <property type="nucleotide sequence ID" value="NZ_AP025581.1"/>
</dbReference>
<protein>
    <submittedName>
        <fullName evidence="2">CDP-glycerol glycerophosphotransferase family protein</fullName>
    </submittedName>
    <submittedName>
        <fullName evidence="1">CDP-glycerol--glycerophosphate glycerophosphotransferase</fullName>
    </submittedName>
</protein>
<reference evidence="2" key="2">
    <citation type="submission" date="2023-10" db="EMBL/GenBank/DDBJ databases">
        <title>Genome Sequence of the Bacteria from From Gut Wall in Crohn's Disease.</title>
        <authorList>
            <person name="Rodriguez-Palacios A."/>
        </authorList>
    </citation>
    <scope>NUCLEOTIDE SEQUENCE</scope>
    <source>
        <strain evidence="2">CavFT-hAR58</strain>
    </source>
</reference>
<dbReference type="EMBL" id="JAWDES010000005">
    <property type="protein sequence ID" value="MDU0260540.1"/>
    <property type="molecule type" value="Genomic_DNA"/>
</dbReference>
<evidence type="ECO:0000313" key="3">
    <source>
        <dbReference type="Proteomes" id="UP001055105"/>
    </source>
</evidence>
<dbReference type="GO" id="GO:0047355">
    <property type="term" value="F:CDP-glycerol glycerophosphotransferase activity"/>
    <property type="evidence" value="ECO:0007669"/>
    <property type="project" value="InterPro"/>
</dbReference>
<dbReference type="Gene3D" id="3.40.50.12580">
    <property type="match status" value="1"/>
</dbReference>
<dbReference type="InterPro" id="IPR043148">
    <property type="entry name" value="TagF_C"/>
</dbReference>
<dbReference type="Pfam" id="PF04464">
    <property type="entry name" value="Glyphos_transf"/>
    <property type="match status" value="1"/>
</dbReference>
<dbReference type="Proteomes" id="UP001055105">
    <property type="component" value="Unassembled WGS sequence"/>
</dbReference>
<gene>
    <name evidence="1" type="ORF">CE91St16_29300</name>
    <name evidence="2" type="ORF">RVH17_10585</name>
</gene>
<evidence type="ECO:0000313" key="2">
    <source>
        <dbReference type="EMBL" id="MDU0260540.1"/>
    </source>
</evidence>
<dbReference type="PIRSF" id="PIRSF028458">
    <property type="entry name" value="UCP028458_glyceroPtfrase"/>
    <property type="match status" value="1"/>
</dbReference>